<dbReference type="EMBL" id="JBHSNF010000001">
    <property type="protein sequence ID" value="MFC5525713.1"/>
    <property type="molecule type" value="Genomic_DNA"/>
</dbReference>
<dbReference type="Pfam" id="PF18917">
    <property type="entry name" value="LiaI-LiaF-like_TM1"/>
    <property type="match status" value="1"/>
</dbReference>
<evidence type="ECO:0000313" key="3">
    <source>
        <dbReference type="EMBL" id="MFC5525713.1"/>
    </source>
</evidence>
<keyword evidence="4" id="KW-1185">Reference proteome</keyword>
<accession>A0ABW0QMI7</accession>
<evidence type="ECO:0000259" key="2">
    <source>
        <dbReference type="Pfam" id="PF18917"/>
    </source>
</evidence>
<feature type="domain" description="LiaI-LiaF-like transmembrane region" evidence="2">
    <location>
        <begin position="5"/>
        <end position="48"/>
    </location>
</feature>
<feature type="transmembrane region" description="Helical" evidence="1">
    <location>
        <begin position="7"/>
        <end position="26"/>
    </location>
</feature>
<dbReference type="Proteomes" id="UP001596114">
    <property type="component" value="Unassembled WGS sequence"/>
</dbReference>
<proteinExistence type="predicted"/>
<dbReference type="RefSeq" id="WP_377319061.1">
    <property type="nucleotide sequence ID" value="NZ_JBHSNF010000001.1"/>
</dbReference>
<gene>
    <name evidence="3" type="ORF">ACFPPA_08140</name>
</gene>
<keyword evidence="1" id="KW-0812">Transmembrane</keyword>
<sequence>MKGSVSGIILIVIGILFLMRNFGFNLHLGELFATWWPLVLVLLGISMLFKNRSPRS</sequence>
<keyword evidence="1" id="KW-1133">Transmembrane helix</keyword>
<protein>
    <submittedName>
        <fullName evidence="3">LiaI-LiaF-like domain-containing protein</fullName>
    </submittedName>
</protein>
<evidence type="ECO:0000256" key="1">
    <source>
        <dbReference type="SAM" id="Phobius"/>
    </source>
</evidence>
<organism evidence="3 4">
    <name type="scientific">Rhodanobacter ginsengisoli</name>
    <dbReference type="NCBI Taxonomy" id="418646"/>
    <lineage>
        <taxon>Bacteria</taxon>
        <taxon>Pseudomonadati</taxon>
        <taxon>Pseudomonadota</taxon>
        <taxon>Gammaproteobacteria</taxon>
        <taxon>Lysobacterales</taxon>
        <taxon>Rhodanobacteraceae</taxon>
        <taxon>Rhodanobacter</taxon>
    </lineage>
</organism>
<dbReference type="InterPro" id="IPR043726">
    <property type="entry name" value="LiaI-LiaF-like_TM1"/>
</dbReference>
<reference evidence="4" key="1">
    <citation type="journal article" date="2019" name="Int. J. Syst. Evol. Microbiol.">
        <title>The Global Catalogue of Microorganisms (GCM) 10K type strain sequencing project: providing services to taxonomists for standard genome sequencing and annotation.</title>
        <authorList>
            <consortium name="The Broad Institute Genomics Platform"/>
            <consortium name="The Broad Institute Genome Sequencing Center for Infectious Disease"/>
            <person name="Wu L."/>
            <person name="Ma J."/>
        </authorList>
    </citation>
    <scope>NUCLEOTIDE SEQUENCE [LARGE SCALE GENOMIC DNA]</scope>
    <source>
        <strain evidence="4">CGMCC 1.16619</strain>
    </source>
</reference>
<feature type="transmembrane region" description="Helical" evidence="1">
    <location>
        <begin position="32"/>
        <end position="49"/>
    </location>
</feature>
<comment type="caution">
    <text evidence="3">The sequence shown here is derived from an EMBL/GenBank/DDBJ whole genome shotgun (WGS) entry which is preliminary data.</text>
</comment>
<evidence type="ECO:0000313" key="4">
    <source>
        <dbReference type="Proteomes" id="UP001596114"/>
    </source>
</evidence>
<keyword evidence="1" id="KW-0472">Membrane</keyword>
<name>A0ABW0QMI7_9GAMM</name>